<organism evidence="7 8">
    <name type="scientific">Aromatoleum aromaticum (strain DSM 19018 / LMG 30748 / EbN1)</name>
    <name type="common">Azoarcus sp. (strain EbN1)</name>
    <dbReference type="NCBI Taxonomy" id="76114"/>
    <lineage>
        <taxon>Bacteria</taxon>
        <taxon>Pseudomonadati</taxon>
        <taxon>Pseudomonadota</taxon>
        <taxon>Betaproteobacteria</taxon>
        <taxon>Rhodocyclales</taxon>
        <taxon>Rhodocyclaceae</taxon>
        <taxon>Aromatoleum</taxon>
    </lineage>
</organism>
<dbReference type="Pfam" id="PF09459">
    <property type="entry name" value="EB_dh"/>
    <property type="match status" value="1"/>
</dbReference>
<dbReference type="PDBsum" id="2IVF"/>
<dbReference type="EvolutionaryTrace" id="Q5P5I2"/>
<feature type="binding site" evidence="9">
    <location>
        <position position="140"/>
    </location>
    <ligand>
        <name>heme b</name>
        <dbReference type="ChEBI" id="CHEBI:60344"/>
    </ligand>
</feature>
<dbReference type="OrthoDB" id="9772663at2"/>
<evidence type="ECO:0000313" key="8">
    <source>
        <dbReference type="Proteomes" id="UP000006552"/>
    </source>
</evidence>
<dbReference type="DIP" id="DIP-29150N"/>
<evidence type="ECO:0000259" key="6">
    <source>
        <dbReference type="SMART" id="SM00887"/>
    </source>
</evidence>
<dbReference type="NCBIfam" id="TIGR03477">
    <property type="entry name" value="DMSO_red_II_gam"/>
    <property type="match status" value="1"/>
</dbReference>
<dbReference type="HOGENOM" id="CLU_1286560_0_0_4"/>
<keyword evidence="3 9" id="KW-0479">Metal-binding</keyword>
<dbReference type="InterPro" id="IPR019020">
    <property type="entry name" value="Cyt-c552/DMSO_Rdtase_haem-bd"/>
</dbReference>
<dbReference type="AlphaFoldDB" id="Q5P5I2"/>
<protein>
    <submittedName>
        <fullName evidence="7">Gamma-subunit of ethylbenzene dehydrogenase</fullName>
    </submittedName>
</protein>
<evidence type="ECO:0000256" key="5">
    <source>
        <dbReference type="ARBA" id="ARBA00023004"/>
    </source>
</evidence>
<proteinExistence type="evidence at protein level"/>
<evidence type="ECO:0000256" key="1">
    <source>
        <dbReference type="ARBA" id="ARBA00022448"/>
    </source>
</evidence>
<dbReference type="PDB" id="2IVF">
    <property type="method" value="X-ray"/>
    <property type="resolution" value="1.88 A"/>
    <property type="chains" value="C=1-214"/>
</dbReference>
<feature type="domain" description="Cytochrome c-552/DMSO reductase-like haem-binding" evidence="6">
    <location>
        <begin position="18"/>
        <end position="202"/>
    </location>
</feature>
<dbReference type="eggNOG" id="COG2010">
    <property type="taxonomic scope" value="Bacteria"/>
</dbReference>
<reference evidence="9" key="2">
    <citation type="journal article" date="2006" name="Structure">
        <title>Crystal structure of ethylbenzene dehydrogenase from Aromatoleum aromaticum.</title>
        <authorList>
            <person name="Kloer D.P."/>
            <person name="Hagel C."/>
            <person name="Heider J."/>
            <person name="Schulz G.E."/>
        </authorList>
    </citation>
    <scope>X-RAY CRYSTALLOGRAPHY (1.88 ANGSTROMS) IN COMPLEX WITH HEME B</scope>
</reference>
<feature type="binding site" evidence="9">
    <location>
        <position position="201"/>
    </location>
    <ligand>
        <name>heme b</name>
        <dbReference type="ChEBI" id="CHEBI:60344"/>
        <note>covalent</note>
    </ligand>
</feature>
<keyword evidence="8" id="KW-1185">Reference proteome</keyword>
<evidence type="ECO:0000313" key="7">
    <source>
        <dbReference type="EMBL" id="CAI07430.1"/>
    </source>
</evidence>
<evidence type="ECO:0000256" key="4">
    <source>
        <dbReference type="ARBA" id="ARBA00022982"/>
    </source>
</evidence>
<name>Q5P5I2_AROAE</name>
<dbReference type="GO" id="GO:0020037">
    <property type="term" value="F:heme binding"/>
    <property type="evidence" value="ECO:0007669"/>
    <property type="project" value="InterPro"/>
</dbReference>
<dbReference type="NCBIfam" id="NF042980">
    <property type="entry name" value="EthbenzDh_ebdC"/>
    <property type="match status" value="1"/>
</dbReference>
<keyword evidence="9" id="KW-0002">3D-structure</keyword>
<dbReference type="GO" id="GO:0042597">
    <property type="term" value="C:periplasmic space"/>
    <property type="evidence" value="ECO:0007669"/>
    <property type="project" value="InterPro"/>
</dbReference>
<dbReference type="Proteomes" id="UP000006552">
    <property type="component" value="Chromosome"/>
</dbReference>
<keyword evidence="4" id="KW-0249">Electron transport</keyword>
<dbReference type="SMART" id="SM00887">
    <property type="entry name" value="EB_dh"/>
    <property type="match status" value="1"/>
</dbReference>
<keyword evidence="1" id="KW-0813">Transport</keyword>
<dbReference type="STRING" id="76114.c1A62"/>
<dbReference type="SMR" id="Q5P5I2"/>
<evidence type="ECO:0000256" key="3">
    <source>
        <dbReference type="ARBA" id="ARBA00022723"/>
    </source>
</evidence>
<dbReference type="GO" id="GO:0046872">
    <property type="term" value="F:metal ion binding"/>
    <property type="evidence" value="ECO:0007669"/>
    <property type="project" value="UniProtKB-KW"/>
</dbReference>
<dbReference type="CDD" id="cd09623">
    <property type="entry name" value="DOMON_EBDH"/>
    <property type="match status" value="1"/>
</dbReference>
<dbReference type="KEGG" id="eba:c1A62"/>
<dbReference type="EMBL" id="CR555306">
    <property type="protein sequence ID" value="CAI07430.1"/>
    <property type="molecule type" value="Genomic_DNA"/>
</dbReference>
<reference evidence="7 8" key="1">
    <citation type="journal article" date="2005" name="Arch. Microbiol.">
        <title>The genome sequence of an anaerobic aromatic-degrading denitrifying bacterium, strain EbN1.</title>
        <authorList>
            <person name="Rabus R."/>
            <person name="Kube M."/>
            <person name="Heider J."/>
            <person name="Beck A."/>
            <person name="Heitmann K."/>
            <person name="Widdel F."/>
            <person name="Reinhardt R."/>
        </authorList>
    </citation>
    <scope>NUCLEOTIDE SEQUENCE [LARGE SCALE GENOMIC DNA]</scope>
    <source>
        <strain evidence="7 8">EbN1</strain>
    </source>
</reference>
<evidence type="ECO:0007829" key="9">
    <source>
        <dbReference type="PDB" id="2IVF"/>
    </source>
</evidence>
<dbReference type="Gene3D" id="2.60.40.1190">
    <property type="match status" value="1"/>
</dbReference>
<evidence type="ECO:0000256" key="2">
    <source>
        <dbReference type="ARBA" id="ARBA00022617"/>
    </source>
</evidence>
<dbReference type="RefSeq" id="WP_011237150.1">
    <property type="nucleotide sequence ID" value="NC_006513.1"/>
</dbReference>
<keyword evidence="2 9" id="KW-0349">Heme</keyword>
<dbReference type="InterPro" id="IPR017838">
    <property type="entry name" value="DMSO_Rdtase_II_haem_b-bd_su"/>
</dbReference>
<accession>Q5P5I2</accession>
<gene>
    <name evidence="7" type="primary">ebdC</name>
    <name evidence="7" type="ORF">c1A62</name>
</gene>
<keyword evidence="5 9" id="KW-0408">Iron</keyword>
<feature type="binding site" evidence="9">
    <location>
        <position position="108"/>
    </location>
    <ligand>
        <name>heme b</name>
        <dbReference type="ChEBI" id="CHEBI:60344"/>
        <note>axial binding residue</note>
    </ligand>
    <ligandPart>
        <name>Fe</name>
        <dbReference type="ChEBI" id="CHEBI:18248"/>
    </ligandPart>
</feature>
<sequence length="214" mass="23063">MKAKRVPGGKELLLDLDAPIWAGAESTTFEMFPTPLVMVKEVSPFLALSEGHGVIKRLDVAALHNGSMIALRLKWASEKHDKIVDLNSFVDGVGAMFPVARGAQAVTMGATGRPVNAWYWKANANEPMEIVAEGFSAVRRMKDKAGSDLKAVAQHRNGEWNVILCRSMATGDGLAKLQAGGSSKIAFAVWSGGNAERSGRKSYSGEFVDFEILK</sequence>
<dbReference type="IntAct" id="Q5P5I2">
    <property type="interactions" value="1"/>
</dbReference>